<keyword evidence="3 9" id="KW-1003">Cell membrane</keyword>
<evidence type="ECO:0000256" key="4">
    <source>
        <dbReference type="ARBA" id="ARBA00022692"/>
    </source>
</evidence>
<evidence type="ECO:0000256" key="2">
    <source>
        <dbReference type="ARBA" id="ARBA00022448"/>
    </source>
</evidence>
<comment type="similarity">
    <text evidence="9">Belongs to the SecD/SecF family. SecF subfamily.</text>
</comment>
<dbReference type="InterPro" id="IPR022813">
    <property type="entry name" value="SecD/SecF_arch_bac"/>
</dbReference>
<dbReference type="HAMAP" id="MF_01464_A">
    <property type="entry name" value="SecF_A"/>
    <property type="match status" value="1"/>
</dbReference>
<dbReference type="PANTHER" id="PTHR30081">
    <property type="entry name" value="PROTEIN-EXPORT MEMBRANE PROTEIN SEC"/>
    <property type="match status" value="1"/>
</dbReference>
<keyword evidence="7 9" id="KW-0811">Translocation</keyword>
<gene>
    <name evidence="9" type="primary">secF</name>
    <name evidence="11" type="ORF">ISP06_07475</name>
</gene>
<comment type="subcellular location">
    <subcellularLocation>
        <location evidence="1 9">Cell membrane</location>
        <topology evidence="1 9">Multi-pass membrane protein</topology>
    </subcellularLocation>
</comment>
<feature type="transmembrane region" description="Helical" evidence="9">
    <location>
        <begin position="123"/>
        <end position="142"/>
    </location>
</feature>
<evidence type="ECO:0000256" key="8">
    <source>
        <dbReference type="ARBA" id="ARBA00023136"/>
    </source>
</evidence>
<evidence type="ECO:0000256" key="9">
    <source>
        <dbReference type="HAMAP-Rule" id="MF_01464"/>
    </source>
</evidence>
<dbReference type="InterPro" id="IPR048634">
    <property type="entry name" value="SecD_SecF_C"/>
</dbReference>
<keyword evidence="4 9" id="KW-0812">Transmembrane</keyword>
<comment type="function">
    <text evidence="9">Involved in protein export.</text>
</comment>
<comment type="caution">
    <text evidence="11">The sequence shown here is derived from an EMBL/GenBank/DDBJ whole genome shotgun (WGS) entry which is preliminary data.</text>
</comment>
<dbReference type="AlphaFoldDB" id="A0A843AUU0"/>
<dbReference type="GO" id="GO:0065002">
    <property type="term" value="P:intracellular protein transmembrane transport"/>
    <property type="evidence" value="ECO:0007669"/>
    <property type="project" value="UniProtKB-UniRule"/>
</dbReference>
<dbReference type="PANTHER" id="PTHR30081:SF8">
    <property type="entry name" value="PROTEIN TRANSLOCASE SUBUNIT SECF"/>
    <property type="match status" value="1"/>
</dbReference>
<keyword evidence="2 9" id="KW-0813">Transport</keyword>
<dbReference type="Proteomes" id="UP000606900">
    <property type="component" value="Unassembled WGS sequence"/>
</dbReference>
<dbReference type="Pfam" id="PF02355">
    <property type="entry name" value="SecD_SecF_C"/>
    <property type="match status" value="1"/>
</dbReference>
<feature type="transmembrane region" description="Helical" evidence="9">
    <location>
        <begin position="12"/>
        <end position="34"/>
    </location>
</feature>
<feature type="transmembrane region" description="Helical" evidence="9">
    <location>
        <begin position="218"/>
        <end position="243"/>
    </location>
</feature>
<evidence type="ECO:0000256" key="6">
    <source>
        <dbReference type="ARBA" id="ARBA00022989"/>
    </source>
</evidence>
<name>A0A843AUU0_METFO</name>
<keyword evidence="6 9" id="KW-1133">Transmembrane helix</keyword>
<evidence type="ECO:0000256" key="5">
    <source>
        <dbReference type="ARBA" id="ARBA00022927"/>
    </source>
</evidence>
<feature type="transmembrane region" description="Helical" evidence="9">
    <location>
        <begin position="149"/>
        <end position="169"/>
    </location>
</feature>
<feature type="domain" description="Protein export membrane protein SecD/SecF C-terminal" evidence="10">
    <location>
        <begin position="102"/>
        <end position="277"/>
    </location>
</feature>
<sequence length="280" mass="29824">MVKFERFIESYKPLIAIPVAITLISLLLIAFVGVNQGIELKGGTEAVINLDKSISQGDLQSLISADFPGQQVTVKSVTNNQATVAITGDVDVVKLTSVLKGTGTISSYKSVGPVLSAESMTQIYYALAFAFIFMSITVFIIFRDVIPSLAVIFAALSDIIIAVGGMSLFNIPLSIASVGALLMLIGYSVDTDILLTTRILKRTEGTVTERALEAMKTGLTMSAAAIGSMVALYLVVMFLIPAAHTLADIAAVLIVGLVADVLATWLMNLGILRWYTEARK</sequence>
<dbReference type="EMBL" id="JADIIL010000026">
    <property type="protein sequence ID" value="MBF4475293.1"/>
    <property type="molecule type" value="Genomic_DNA"/>
</dbReference>
<reference evidence="11" key="1">
    <citation type="submission" date="2020-10" db="EMBL/GenBank/DDBJ databases">
        <title>Dehalococcoides mccartyi of a TCE/Cr reducing biochatode.</title>
        <authorList>
            <person name="Matturro B."/>
        </authorList>
    </citation>
    <scope>NUCLEOTIDE SEQUENCE</scope>
    <source>
        <strain evidence="11">Bin2</strain>
    </source>
</reference>
<dbReference type="SUPFAM" id="SSF82866">
    <property type="entry name" value="Multidrug efflux transporter AcrB transmembrane domain"/>
    <property type="match status" value="1"/>
</dbReference>
<accession>A0A843AUU0</accession>
<feature type="transmembrane region" description="Helical" evidence="9">
    <location>
        <begin position="249"/>
        <end position="272"/>
    </location>
</feature>
<dbReference type="NCBIfam" id="NF006353">
    <property type="entry name" value="PRK08578.1-1"/>
    <property type="match status" value="1"/>
</dbReference>
<dbReference type="RefSeq" id="WP_276699313.1">
    <property type="nucleotide sequence ID" value="NZ_JADIIL010000026.1"/>
</dbReference>
<dbReference type="InterPro" id="IPR024921">
    <property type="entry name" value="SecF_arc"/>
</dbReference>
<organism evidence="11 12">
    <name type="scientific">Methanobacterium formicicum</name>
    <dbReference type="NCBI Taxonomy" id="2162"/>
    <lineage>
        <taxon>Archaea</taxon>
        <taxon>Methanobacteriati</taxon>
        <taxon>Methanobacteriota</taxon>
        <taxon>Methanomada group</taxon>
        <taxon>Methanobacteria</taxon>
        <taxon>Methanobacteriales</taxon>
        <taxon>Methanobacteriaceae</taxon>
        <taxon>Methanobacterium</taxon>
    </lineage>
</organism>
<evidence type="ECO:0000313" key="12">
    <source>
        <dbReference type="Proteomes" id="UP000606900"/>
    </source>
</evidence>
<evidence type="ECO:0000256" key="3">
    <source>
        <dbReference type="ARBA" id="ARBA00022475"/>
    </source>
</evidence>
<evidence type="ECO:0000256" key="1">
    <source>
        <dbReference type="ARBA" id="ARBA00004651"/>
    </source>
</evidence>
<protein>
    <recommendedName>
        <fullName evidence="9">Protein-export membrane protein SecF</fullName>
    </recommendedName>
</protein>
<comment type="subunit">
    <text evidence="9">Part of the protein translocation apparatus. Forms a complex with SecD.</text>
</comment>
<evidence type="ECO:0000313" key="11">
    <source>
        <dbReference type="EMBL" id="MBF4475293.1"/>
    </source>
</evidence>
<dbReference type="GO" id="GO:0005886">
    <property type="term" value="C:plasma membrane"/>
    <property type="evidence" value="ECO:0007669"/>
    <property type="project" value="UniProtKB-SubCell"/>
</dbReference>
<feature type="transmembrane region" description="Helical" evidence="9">
    <location>
        <begin position="175"/>
        <end position="197"/>
    </location>
</feature>
<dbReference type="GO" id="GO:0006605">
    <property type="term" value="P:protein targeting"/>
    <property type="evidence" value="ECO:0007669"/>
    <property type="project" value="UniProtKB-UniRule"/>
</dbReference>
<evidence type="ECO:0000259" key="10">
    <source>
        <dbReference type="Pfam" id="PF02355"/>
    </source>
</evidence>
<proteinExistence type="inferred from homology"/>
<dbReference type="Gene3D" id="1.20.1640.10">
    <property type="entry name" value="Multidrug efflux transporter AcrB transmembrane domain"/>
    <property type="match status" value="1"/>
</dbReference>
<keyword evidence="5 9" id="KW-0653">Protein transport</keyword>
<evidence type="ECO:0000256" key="7">
    <source>
        <dbReference type="ARBA" id="ARBA00023010"/>
    </source>
</evidence>
<keyword evidence="8 9" id="KW-0472">Membrane</keyword>